<feature type="coiled-coil region" evidence="7">
    <location>
        <begin position="804"/>
        <end position="845"/>
    </location>
</feature>
<evidence type="ECO:0000256" key="8">
    <source>
        <dbReference type="SAM" id="MobiDB-lite"/>
    </source>
</evidence>
<dbReference type="InterPro" id="IPR027417">
    <property type="entry name" value="P-loop_NTPase"/>
</dbReference>
<evidence type="ECO:0000256" key="6">
    <source>
        <dbReference type="PROSITE-ProRule" id="PRU00283"/>
    </source>
</evidence>
<dbReference type="InterPro" id="IPR027640">
    <property type="entry name" value="Kinesin-like_fam"/>
</dbReference>
<dbReference type="InterPro" id="IPR019821">
    <property type="entry name" value="Kinesin_motor_CS"/>
</dbReference>
<sequence>MSLSRRQSIASSSPLSPSAITTPNSSAGQHPFGYPRARLSSDASSISAAAKETPNTLENRNVKVVLRIRPSDPDDPSVPPRFRSVLVHPISKSDIRVDVDPAALAGQGTGLGSGGKKYSSFSFDHVLGESAQQTDLYQCTAGESVEEFMKGHNVTFLAYGQTSSGKSYSMGTSGDSIDYSGIEFTSRTGLIPRIVQTIFERAEDNRRKYGPGASWEARLSFLELYNEEIIDLLSGAGISISIREERDGRIVWSGVREVSVRSLSDVMKLLQEGSTRRKTGETTMNATSSRSHAIFSITLVQKRSSSALPVLSASGSETPTRQLRRPSSMIGLPGSSLRSPVPSNSRGGPPSSFSRMTPSRPQSAFNPLASPEKFTVITSKFNMVDLAGSERLKRTAAQGDRMKEGISINVGLSALGNVISALSDPVKSRGHIPYRDSKLTRMLQDSIGGNALTTMIACISPIEANIGETLNTIKYASRARNIRNSVKVNQVEAGWDDVEYLQNTVLKLRKQLYDRYLGKCHENMRLSSELKSPSPDDGDALTRPKETVEPVILEYKKVVFALNQQLDDLRAEITLLNEMSEEQSRHLQDARKRQLESETYLAELRARMVKLADRNASNEAFIQDLEAKLEAYADKEDTHTLVVTELKKEIVKLCENGASSSKNVSELEARLATSETLREDLAALIEKSEKDAAIHEKAFHDLETHMIHLEAADHNKRLLEELTQKNSKITELEDQLKEKVHCQFEQRGSELYEAIEAEQSMQKELDSKFDLSDISSSSDARPVTQPPCERSDASASTFVNDDAKATLGNAANRESSQLEQLKKELEELSAKYSDSEARIADLTAKLSGASHARDVTDDMVEVSQMTTEKLSRTDNEKEDGVSRGDFSILGSDNKQTLMRRTSLPLLDRSGISVEQGFRGGRGYSNSKRNRLQSLSLELSSARSWATSPRAMWSLPVTKFHLSSMPMAPARPAAESSRSSQSLEAELRFIHRVIDERDKELRDKEAYILHLETQLETAIAHDILSHKPSAKINVEAGATEAEQDFVSRKMIESRLLENEEQQRQLKMKADQALFELSRVRDECALERQNGGKQISELTERNGRLERVKVELEKVNAEFQEEKVKVNNLALELEESQTMANNLRAHLDEARQEMTRMSKISREEQCRRDDLLQAAQAQVASLKMQLERAVDKKAAEKRLRVSTG</sequence>
<dbReference type="PANTHER" id="PTHR47969">
    <property type="entry name" value="CHROMOSOME-ASSOCIATED KINESIN KIF4A-RELATED"/>
    <property type="match status" value="1"/>
</dbReference>
<reference evidence="10 11" key="1">
    <citation type="submission" date="2015-01" db="EMBL/GenBank/DDBJ databases">
        <title>The Genome Sequence of Cryptococcus gattii EJB2.</title>
        <authorList>
            <consortium name="The Broad Institute Genomics Platform"/>
            <person name="Cuomo C."/>
            <person name="Litvintseva A."/>
            <person name="Chen Y."/>
            <person name="Heitman J."/>
            <person name="Sun S."/>
            <person name="Springer D."/>
            <person name="Dromer F."/>
            <person name="Young S."/>
            <person name="Zeng Q."/>
            <person name="Gargeya S."/>
            <person name="Abouelleil A."/>
            <person name="Alvarado L."/>
            <person name="Chapman S.B."/>
            <person name="Gainer-Dewar J."/>
            <person name="Goldberg J."/>
            <person name="Griggs A."/>
            <person name="Gujja S."/>
            <person name="Hansen M."/>
            <person name="Howarth C."/>
            <person name="Imamovic A."/>
            <person name="Larimer J."/>
            <person name="Murphy C."/>
            <person name="Naylor J."/>
            <person name="Pearson M."/>
            <person name="Priest M."/>
            <person name="Roberts A."/>
            <person name="Saif S."/>
            <person name="Shea T."/>
            <person name="Sykes S."/>
            <person name="Wortman J."/>
            <person name="Nusbaum C."/>
            <person name="Birren B."/>
        </authorList>
    </citation>
    <scope>NUCLEOTIDE SEQUENCE [LARGE SCALE GENOMIC DNA]</scope>
    <source>
        <strain evidence="10 11">EJB2</strain>
    </source>
</reference>
<comment type="similarity">
    <text evidence="6">Belongs to the TRAFAC class myosin-kinesin ATPase superfamily. Kinesin family.</text>
</comment>
<keyword evidence="3 6" id="KW-0547">Nucleotide-binding</keyword>
<dbReference type="Proteomes" id="UP000054272">
    <property type="component" value="Unassembled WGS sequence"/>
</dbReference>
<evidence type="ECO:0000256" key="4">
    <source>
        <dbReference type="ARBA" id="ARBA00022840"/>
    </source>
</evidence>
<feature type="compositionally biased region" description="Polar residues" evidence="8">
    <location>
        <begin position="309"/>
        <end position="321"/>
    </location>
</feature>
<keyword evidence="6" id="KW-0505">Motor protein</keyword>
<evidence type="ECO:0000313" key="10">
    <source>
        <dbReference type="EMBL" id="KIR77221.1"/>
    </source>
</evidence>
<dbReference type="Gene3D" id="3.40.850.10">
    <property type="entry name" value="Kinesin motor domain"/>
    <property type="match status" value="1"/>
</dbReference>
<gene>
    <name evidence="10" type="ORF">I306_05812</name>
</gene>
<evidence type="ECO:0000256" key="1">
    <source>
        <dbReference type="ARBA" id="ARBA00004496"/>
    </source>
</evidence>
<dbReference type="Pfam" id="PF00225">
    <property type="entry name" value="Kinesin"/>
    <property type="match status" value="2"/>
</dbReference>
<feature type="region of interest" description="Disordered" evidence="8">
    <location>
        <begin position="763"/>
        <end position="796"/>
    </location>
</feature>
<dbReference type="PROSITE" id="PS00411">
    <property type="entry name" value="KINESIN_MOTOR_1"/>
    <property type="match status" value="1"/>
</dbReference>
<keyword evidence="11" id="KW-1185">Reference proteome</keyword>
<dbReference type="InterPro" id="IPR001752">
    <property type="entry name" value="Kinesin_motor_dom"/>
</dbReference>
<dbReference type="EMBL" id="KN848757">
    <property type="protein sequence ID" value="KIR77221.1"/>
    <property type="molecule type" value="Genomic_DNA"/>
</dbReference>
<dbReference type="PRINTS" id="PR00380">
    <property type="entry name" value="KINESINHEAVY"/>
</dbReference>
<feature type="coiled-coil region" evidence="7">
    <location>
        <begin position="552"/>
        <end position="579"/>
    </location>
</feature>
<feature type="binding site" evidence="6">
    <location>
        <begin position="160"/>
        <end position="167"/>
    </location>
    <ligand>
        <name>ATP</name>
        <dbReference type="ChEBI" id="CHEBI:30616"/>
    </ligand>
</feature>
<evidence type="ECO:0000259" key="9">
    <source>
        <dbReference type="PROSITE" id="PS50067"/>
    </source>
</evidence>
<accession>A0ABR5BNK0</accession>
<feature type="coiled-coil region" evidence="7">
    <location>
        <begin position="1093"/>
        <end position="1190"/>
    </location>
</feature>
<feature type="compositionally biased region" description="Polar residues" evidence="8">
    <location>
        <begin position="336"/>
        <end position="365"/>
    </location>
</feature>
<feature type="region of interest" description="Disordered" evidence="8">
    <location>
        <begin position="862"/>
        <end position="888"/>
    </location>
</feature>
<feature type="compositionally biased region" description="Low complexity" evidence="8">
    <location>
        <begin position="1"/>
        <end position="20"/>
    </location>
</feature>
<proteinExistence type="inferred from homology"/>
<dbReference type="PROSITE" id="PS50067">
    <property type="entry name" value="KINESIN_MOTOR_2"/>
    <property type="match status" value="1"/>
</dbReference>
<evidence type="ECO:0000256" key="7">
    <source>
        <dbReference type="SAM" id="Coils"/>
    </source>
</evidence>
<keyword evidence="2" id="KW-0963">Cytoplasm</keyword>
<dbReference type="SMART" id="SM00129">
    <property type="entry name" value="KISc"/>
    <property type="match status" value="1"/>
</dbReference>
<organism evidence="10 11">
    <name type="scientific">Cryptococcus gattii EJB2</name>
    <dbReference type="NCBI Taxonomy" id="1296103"/>
    <lineage>
        <taxon>Eukaryota</taxon>
        <taxon>Fungi</taxon>
        <taxon>Dikarya</taxon>
        <taxon>Basidiomycota</taxon>
        <taxon>Agaricomycotina</taxon>
        <taxon>Tremellomycetes</taxon>
        <taxon>Tremellales</taxon>
        <taxon>Cryptococcaceae</taxon>
        <taxon>Cryptococcus</taxon>
        <taxon>Cryptococcus gattii species complex</taxon>
    </lineage>
</organism>
<feature type="compositionally biased region" description="Basic and acidic residues" evidence="8">
    <location>
        <begin position="869"/>
        <end position="882"/>
    </location>
</feature>
<keyword evidence="5 7" id="KW-0175">Coiled coil</keyword>
<evidence type="ECO:0000256" key="3">
    <source>
        <dbReference type="ARBA" id="ARBA00022741"/>
    </source>
</evidence>
<dbReference type="PANTHER" id="PTHR47969:SF15">
    <property type="entry name" value="CHROMOSOME-ASSOCIATED KINESIN KIF4A-RELATED"/>
    <property type="match status" value="1"/>
</dbReference>
<feature type="region of interest" description="Disordered" evidence="8">
    <location>
        <begin position="1"/>
        <end position="54"/>
    </location>
</feature>
<evidence type="ECO:0000313" key="11">
    <source>
        <dbReference type="Proteomes" id="UP000054272"/>
    </source>
</evidence>
<feature type="domain" description="Kinesin motor" evidence="9">
    <location>
        <begin position="61"/>
        <end position="482"/>
    </location>
</feature>
<feature type="region of interest" description="Disordered" evidence="8">
    <location>
        <begin position="309"/>
        <end position="367"/>
    </location>
</feature>
<feature type="compositionally biased region" description="Low complexity" evidence="8">
    <location>
        <begin position="37"/>
        <end position="50"/>
    </location>
</feature>
<comment type="subcellular location">
    <subcellularLocation>
        <location evidence="1">Cytoplasm</location>
    </subcellularLocation>
</comment>
<evidence type="ECO:0000256" key="2">
    <source>
        <dbReference type="ARBA" id="ARBA00022490"/>
    </source>
</evidence>
<evidence type="ECO:0000256" key="5">
    <source>
        <dbReference type="ARBA" id="ARBA00023054"/>
    </source>
</evidence>
<dbReference type="SUPFAM" id="SSF52540">
    <property type="entry name" value="P-loop containing nucleoside triphosphate hydrolases"/>
    <property type="match status" value="1"/>
</dbReference>
<name>A0ABR5BNK0_9TREE</name>
<dbReference type="InterPro" id="IPR036961">
    <property type="entry name" value="Kinesin_motor_dom_sf"/>
</dbReference>
<keyword evidence="4 6" id="KW-0067">ATP-binding</keyword>
<protein>
    <submittedName>
        <fullName evidence="10">Kinesin family member 21A</fullName>
    </submittedName>
</protein>